<dbReference type="PANTHER" id="PTHR45947">
    <property type="entry name" value="SULFOQUINOVOSYL TRANSFERASE SQD2"/>
    <property type="match status" value="1"/>
</dbReference>
<evidence type="ECO:0000256" key="1">
    <source>
        <dbReference type="SAM" id="MobiDB-lite"/>
    </source>
</evidence>
<protein>
    <submittedName>
        <fullName evidence="2">Uncharacterized protein</fullName>
    </submittedName>
</protein>
<feature type="region of interest" description="Disordered" evidence="1">
    <location>
        <begin position="534"/>
        <end position="597"/>
    </location>
</feature>
<sequence length="597" mass="67092">MGRAKVMLFSHICGSSFITGAEKYLLRLTGELSRHFDCILVVPDEGVLLQEAKQQGIQTVVHPIPLVWSLFNPEMSSPQELEGKLRRNEHGAILNLLHMHQPDLVIVNTVVNPIPAAAAKVLSIPVAWCITEKIAEQADRAFSVRWIDQHADWIIGISESTLQPFRKVGLEGKLYLLPPTWQMEELQPDMWPYYRLLRRSELGLTPEQRVVGYISSSLHPEKGLEHFLHMALKLCPGTPDVHFLIVGNTTQKQYVERCETRISQSGYASRFHRLAFEPRIERLYPAMDYVVIPSLIEEGFGMTALEGLVFGKSVIAYRAGGLDEILRTTGHASGLVEKGNADALTLKMLEKLEAPMTETEQEASRREADAAFGIEAYRKRLLRLVSLFQTKSSSAATEPNSSPLPPLLTNALYKSEAAAAVFLIENGVKRPFASPEAFRFFKYRWSDIHPVTDAVLHRFPTSAVVSMEAPFHRHRPSVMLAKGRGPTVYLLTADRRFPFVSMRSIRQRGFRPESIVTIPDDELVKLGVGEPLEELAHDNSPAKRGRKRKRRLTGGRGTLRKAGKPKRVRRSKRGSRKLTGRSSKRRPKAGKRKRAAA</sequence>
<dbReference type="RefSeq" id="WP_094017698.1">
    <property type="nucleotide sequence ID" value="NZ_NMQW01000046.1"/>
</dbReference>
<evidence type="ECO:0000313" key="3">
    <source>
        <dbReference type="Proteomes" id="UP000215509"/>
    </source>
</evidence>
<evidence type="ECO:0000313" key="2">
    <source>
        <dbReference type="EMBL" id="OXM83481.1"/>
    </source>
</evidence>
<dbReference type="GO" id="GO:0016757">
    <property type="term" value="F:glycosyltransferase activity"/>
    <property type="evidence" value="ECO:0007669"/>
    <property type="project" value="TreeGrafter"/>
</dbReference>
<dbReference type="Pfam" id="PF13692">
    <property type="entry name" value="Glyco_trans_1_4"/>
    <property type="match status" value="1"/>
</dbReference>
<comment type="caution">
    <text evidence="2">The sequence shown here is derived from an EMBL/GenBank/DDBJ whole genome shotgun (WGS) entry which is preliminary data.</text>
</comment>
<dbReference type="PANTHER" id="PTHR45947:SF3">
    <property type="entry name" value="SULFOQUINOVOSYL TRANSFERASE SQD2"/>
    <property type="match status" value="1"/>
</dbReference>
<dbReference type="Gene3D" id="3.40.50.2000">
    <property type="entry name" value="Glycogen Phosphorylase B"/>
    <property type="match status" value="2"/>
</dbReference>
<dbReference type="SUPFAM" id="SSF53756">
    <property type="entry name" value="UDP-Glycosyltransferase/glycogen phosphorylase"/>
    <property type="match status" value="1"/>
</dbReference>
<gene>
    <name evidence="2" type="ORF">CF651_25505</name>
</gene>
<dbReference type="AlphaFoldDB" id="A0A229UJE7"/>
<proteinExistence type="predicted"/>
<organism evidence="2 3">
    <name type="scientific">Paenibacillus rigui</name>
    <dbReference type="NCBI Taxonomy" id="554312"/>
    <lineage>
        <taxon>Bacteria</taxon>
        <taxon>Bacillati</taxon>
        <taxon>Bacillota</taxon>
        <taxon>Bacilli</taxon>
        <taxon>Bacillales</taxon>
        <taxon>Paenibacillaceae</taxon>
        <taxon>Paenibacillus</taxon>
    </lineage>
</organism>
<reference evidence="2 3" key="1">
    <citation type="submission" date="2017-07" db="EMBL/GenBank/DDBJ databases">
        <title>Genome sequencing and assembly of Paenibacillus rigui.</title>
        <authorList>
            <person name="Mayilraj S."/>
        </authorList>
    </citation>
    <scope>NUCLEOTIDE SEQUENCE [LARGE SCALE GENOMIC DNA]</scope>
    <source>
        <strain evidence="2 3">JCM 16352</strain>
    </source>
</reference>
<dbReference type="EMBL" id="NMQW01000046">
    <property type="protein sequence ID" value="OXM83481.1"/>
    <property type="molecule type" value="Genomic_DNA"/>
</dbReference>
<dbReference type="InterPro" id="IPR050194">
    <property type="entry name" value="Glycosyltransferase_grp1"/>
</dbReference>
<feature type="compositionally biased region" description="Basic residues" evidence="1">
    <location>
        <begin position="543"/>
        <end position="597"/>
    </location>
</feature>
<accession>A0A229UJE7</accession>
<keyword evidence="3" id="KW-1185">Reference proteome</keyword>
<dbReference type="OrthoDB" id="2547319at2"/>
<dbReference type="Proteomes" id="UP000215509">
    <property type="component" value="Unassembled WGS sequence"/>
</dbReference>
<name>A0A229UJE7_9BACL</name>